<gene>
    <name evidence="1" type="ORF">FUAX_32800</name>
</gene>
<proteinExistence type="predicted"/>
<dbReference type="EMBL" id="AP025314">
    <property type="protein sequence ID" value="BDD10848.1"/>
    <property type="molecule type" value="Genomic_DNA"/>
</dbReference>
<keyword evidence="2" id="KW-1185">Reference proteome</keyword>
<organism evidence="1 2">
    <name type="scientific">Fulvitalea axinellae</name>
    <dbReference type="NCBI Taxonomy" id="1182444"/>
    <lineage>
        <taxon>Bacteria</taxon>
        <taxon>Pseudomonadati</taxon>
        <taxon>Bacteroidota</taxon>
        <taxon>Cytophagia</taxon>
        <taxon>Cytophagales</taxon>
        <taxon>Persicobacteraceae</taxon>
        <taxon>Fulvitalea</taxon>
    </lineage>
</organism>
<sequence length="261" mass="29678">MKNLLIITLALFTINSFGQDYSLNDFTLDSLPLGDKLYEANHSKDNWLIEKVGERIIIEKDLYKRTEAPELPFSSKKIASTLNKRSTVKHIHKVKDGYLLGYNSGEFGGGLYFISNNGEHGYAIEQSQRIRQFISFNNKIFALEGLAHLGTSQGCLLELKKEGKWVISKKITLPDSPDYGIQHKDELLIVSSEHVVSFNRKEELNTVLKAPFYWGMLYPSSAIIDDNSLYIAMRKGILKISDFSQSPTYKWYVKKGSNSTH</sequence>
<dbReference type="RefSeq" id="WP_338392377.1">
    <property type="nucleotide sequence ID" value="NZ_AP025314.1"/>
</dbReference>
<name>A0AAU9CRW3_9BACT</name>
<accession>A0AAU9CRW3</accession>
<evidence type="ECO:0000313" key="1">
    <source>
        <dbReference type="EMBL" id="BDD10848.1"/>
    </source>
</evidence>
<reference evidence="1 2" key="1">
    <citation type="submission" date="2021-12" db="EMBL/GenBank/DDBJ databases">
        <title>Genome sequencing of bacteria with rrn-lacking chromosome and rrn-plasmid.</title>
        <authorList>
            <person name="Anda M."/>
            <person name="Iwasaki W."/>
        </authorList>
    </citation>
    <scope>NUCLEOTIDE SEQUENCE [LARGE SCALE GENOMIC DNA]</scope>
    <source>
        <strain evidence="1 2">DSM 100852</strain>
    </source>
</reference>
<evidence type="ECO:0000313" key="2">
    <source>
        <dbReference type="Proteomes" id="UP001348817"/>
    </source>
</evidence>
<dbReference type="Proteomes" id="UP001348817">
    <property type="component" value="Chromosome"/>
</dbReference>
<dbReference type="KEGG" id="fax:FUAX_32800"/>
<dbReference type="AlphaFoldDB" id="A0AAU9CRW3"/>
<protein>
    <submittedName>
        <fullName evidence="1">Uncharacterized protein</fullName>
    </submittedName>
</protein>